<feature type="non-terminal residue" evidence="1">
    <location>
        <position position="45"/>
    </location>
</feature>
<dbReference type="EMBL" id="LAZR01025055">
    <property type="protein sequence ID" value="KKL73146.1"/>
    <property type="molecule type" value="Genomic_DNA"/>
</dbReference>
<sequence length="45" mass="5294">MSAAYCIFHKGMRTAGYEFGKDYGTVLWMHDEWQVECRPEIAEHV</sequence>
<dbReference type="Gene3D" id="3.30.70.370">
    <property type="match status" value="1"/>
</dbReference>
<dbReference type="AlphaFoldDB" id="A0A0F9F3U4"/>
<accession>A0A0F9F3U4</accession>
<proteinExistence type="predicted"/>
<comment type="caution">
    <text evidence="1">The sequence shown here is derived from an EMBL/GenBank/DDBJ whole genome shotgun (WGS) entry which is preliminary data.</text>
</comment>
<protein>
    <recommendedName>
        <fullName evidence="2">DNA-directed DNA polymerase family A palm domain-containing protein</fullName>
    </recommendedName>
</protein>
<evidence type="ECO:0000313" key="1">
    <source>
        <dbReference type="EMBL" id="KKL73146.1"/>
    </source>
</evidence>
<name>A0A0F9F3U4_9ZZZZ</name>
<gene>
    <name evidence="1" type="ORF">LCGC14_2077850</name>
</gene>
<evidence type="ECO:0008006" key="2">
    <source>
        <dbReference type="Google" id="ProtNLM"/>
    </source>
</evidence>
<reference evidence="1" key="1">
    <citation type="journal article" date="2015" name="Nature">
        <title>Complex archaea that bridge the gap between prokaryotes and eukaryotes.</title>
        <authorList>
            <person name="Spang A."/>
            <person name="Saw J.H."/>
            <person name="Jorgensen S.L."/>
            <person name="Zaremba-Niedzwiedzka K."/>
            <person name="Martijn J."/>
            <person name="Lind A.E."/>
            <person name="van Eijk R."/>
            <person name="Schleper C."/>
            <person name="Guy L."/>
            <person name="Ettema T.J."/>
        </authorList>
    </citation>
    <scope>NUCLEOTIDE SEQUENCE</scope>
</reference>
<organism evidence="1">
    <name type="scientific">marine sediment metagenome</name>
    <dbReference type="NCBI Taxonomy" id="412755"/>
    <lineage>
        <taxon>unclassified sequences</taxon>
        <taxon>metagenomes</taxon>
        <taxon>ecological metagenomes</taxon>
    </lineage>
</organism>